<evidence type="ECO:0000313" key="1">
    <source>
        <dbReference type="EMBL" id="MPN00541.1"/>
    </source>
</evidence>
<name>A0A645EF71_9ZZZZ</name>
<proteinExistence type="predicted"/>
<sequence>MFGFNRGVGGRMPTFLAIVTFAVPEAFFALFECEAIKPQLRDLHHGVEDIVHRARIRQAKGIEIVEKLPRFRRLCARLRVLDRISAVIGIEPDIGENLYFQLMRKPDEAVHERIFEIRMGITNRKPAPVLRVPDLDGHIAKYGLVVIWQVKWPVAIHHKVKLIDLIVQANV</sequence>
<protein>
    <submittedName>
        <fullName evidence="1">Uncharacterized protein</fullName>
    </submittedName>
</protein>
<organism evidence="1">
    <name type="scientific">bioreactor metagenome</name>
    <dbReference type="NCBI Taxonomy" id="1076179"/>
    <lineage>
        <taxon>unclassified sequences</taxon>
        <taxon>metagenomes</taxon>
        <taxon>ecological metagenomes</taxon>
    </lineage>
</organism>
<dbReference type="AlphaFoldDB" id="A0A645EF71"/>
<dbReference type="EMBL" id="VSSQ01046580">
    <property type="protein sequence ID" value="MPN00541.1"/>
    <property type="molecule type" value="Genomic_DNA"/>
</dbReference>
<comment type="caution">
    <text evidence="1">The sequence shown here is derived from an EMBL/GenBank/DDBJ whole genome shotgun (WGS) entry which is preliminary data.</text>
</comment>
<gene>
    <name evidence="1" type="ORF">SDC9_147736</name>
</gene>
<reference evidence="1" key="1">
    <citation type="submission" date="2019-08" db="EMBL/GenBank/DDBJ databases">
        <authorList>
            <person name="Kucharzyk K."/>
            <person name="Murdoch R.W."/>
            <person name="Higgins S."/>
            <person name="Loffler F."/>
        </authorList>
    </citation>
    <scope>NUCLEOTIDE SEQUENCE</scope>
</reference>
<accession>A0A645EF71</accession>